<dbReference type="NCBIfam" id="TIGR03696">
    <property type="entry name" value="Rhs_assc_core"/>
    <property type="match status" value="1"/>
</dbReference>
<evidence type="ECO:0000313" key="9">
    <source>
        <dbReference type="EMBL" id="TNM32099.1"/>
    </source>
</evidence>
<dbReference type="InterPro" id="IPR057938">
    <property type="entry name" value="TreTu_C"/>
</dbReference>
<evidence type="ECO:0000313" key="10">
    <source>
        <dbReference type="Proteomes" id="UP000311713"/>
    </source>
</evidence>
<evidence type="ECO:0000259" key="8">
    <source>
        <dbReference type="Pfam" id="PF25023"/>
    </source>
</evidence>
<dbReference type="NCBIfam" id="TIGR01643">
    <property type="entry name" value="YD_repeat_2x"/>
    <property type="match status" value="11"/>
</dbReference>
<keyword evidence="4" id="KW-0472">Membrane</keyword>
<proteinExistence type="predicted"/>
<feature type="transmembrane region" description="Helical" evidence="4">
    <location>
        <begin position="246"/>
        <end position="274"/>
    </location>
</feature>
<dbReference type="RefSeq" id="WP_139641786.1">
    <property type="nucleotide sequence ID" value="NZ_BAAAZS010000115.1"/>
</dbReference>
<accession>A0A5C4VAW4</accession>
<feature type="domain" description="Teneurin-like YD-shell" evidence="8">
    <location>
        <begin position="1089"/>
        <end position="1204"/>
    </location>
</feature>
<dbReference type="PANTHER" id="PTHR32305:SF15">
    <property type="entry name" value="PROTEIN RHSA-RELATED"/>
    <property type="match status" value="1"/>
</dbReference>
<feature type="domain" description="RHS protein conserved region" evidence="5">
    <location>
        <begin position="1275"/>
        <end position="1303"/>
    </location>
</feature>
<protein>
    <recommendedName>
        <fullName evidence="11">Type IV secretion protein Rhs</fullName>
    </recommendedName>
</protein>
<comment type="caution">
    <text evidence="9">The sequence shown here is derived from an EMBL/GenBank/DDBJ whole genome shotgun (WGS) entry which is preliminary data.</text>
</comment>
<evidence type="ECO:0000256" key="4">
    <source>
        <dbReference type="SAM" id="Phobius"/>
    </source>
</evidence>
<keyword evidence="1" id="KW-0677">Repeat</keyword>
<keyword evidence="4" id="KW-0812">Transmembrane</keyword>
<sequence length="1488" mass="164384">MARPSDWSPVDMDRDPTPGDPDEVRELADDLGEFADDVGEALGKIRGMAGERAVLDWAGLSADAFRREFDGVPDNLTKLEDSYSLCSQALHTYWPKLQTAQGMADRALDRAITAQADLASAQSALGDASDWVGRAGDEAERLQREGERDNVDPPDEADVRAAARDQQAAEAAAGAAQSQVNDAEERLSAARQLALDAQEMREEAARECARDIDEASDAGIQNRRWWEKAIKWATDNWDTLVEICKVIVAVLGIVVMIIGGPLAWVVLAAALVVLADTLIKYARGEAGLLDVAFAALDCIPGMKGLTTLGGLARGLRGLASTGLRGISAGVRGLGQGLRGMSRSIRRLFCRVDPIDMATGEVVMSATDVHLPGVLPLLLERHHRTSVVTGRCFGPSWASTLDQRILLRAEGVQVITADGMVLTYPRPPADVEVYPVEGPRWGLTWQGEPGTPMYLRQPERGTTLVFAPTESRPGSELPLTAVLDTNGNETRVEYGGRGAPVALHHSGGYHLGITTDRGRVTELRLLSAPDQPVLVRYRYDGRGNLSEVFNSSDRPMRFSYDDSRRLTGWRDRNDTWYGYRYDEDGRCVEATGSEGYLRGRVAYDAENHRTLFTDSQGHITTYEFNDCFQLLVETDPLGRKTHRTWDRYDNLVSLTDPAGHQTSYTYEHGNLVAVIRPDGRATRARYDERGLPVQLIEPNGAVWQMAYDARGNQTEGTDPTGAVTRYSYGVRGEMVSVVDALGRTTRVESDGCGLPLAVTTPLGATTRQRRDPFGRPIEITDPSGGVTRLRWNTEGKLTEQIDPSGHSTTWRWDGEGNCLAHTDENGGTTRYEYGPFDLPTAQVRPDGQRFEFHRDAELRLLRVVNPKGQTWEYTYDPAGQLVAESDLDGHEVRFAHDAAGRVTRRTNALGETVSFDWDALGRLVGKDVEGEVTRFEYDPLGRLVRSFSSEVELTLDRDPVGRVVAESVNGRQVRQSYDALGRLTTRTSPSGHRTDWRYDDEDNVASMASGERRIVFARDALGREAERHITGADGAALSLRMSWDPVSRLSQQQVLSGGRLLQERGFAYRPDHYLTELHEAGAPRIALDLDALGRVAAVHSGGERAETYTYDALGNQLTAHWGDDLADASGDRAYLGNRVSRAGRAHYHHDAPGRVVRRTTKSLSGTSSTWHYRWNAEDRLVEASTPDGSRWRYQYDGLGRRVAKLRLGEDGGVRERVDFSWSGTTLVEQLSRTQAEDRATAVSWQYHGLHPVAQIERELPAADLPQADVDERFYAIVTDLVGAPTELLDDRGHVVWRARTTVWGLRAGGGRDTAASVSTPLRFPGQYEDTETGWHYNVHRHYDPRTARYTSPDPLGLDPSPNPTGYVHNPLTWADPLGLDMSRVGRWMGDAEYQAMLDTGYVQAGSGGQSTYVAFPSDQTAYGRQAAPGSLYVEFDVPSDSLRTAGEPGWRQIPGPDNQLYTRLNARRGLPPPEMPRFENIQMITRKCS</sequence>
<evidence type="ECO:0000259" key="6">
    <source>
        <dbReference type="Pfam" id="PF20148"/>
    </source>
</evidence>
<dbReference type="SUPFAM" id="SSF69304">
    <property type="entry name" value="Tricorn protease N-terminal domain"/>
    <property type="match status" value="1"/>
</dbReference>
<dbReference type="Pfam" id="PF25023">
    <property type="entry name" value="TEN_YD-shell"/>
    <property type="match status" value="2"/>
</dbReference>
<dbReference type="InterPro" id="IPR006530">
    <property type="entry name" value="YD"/>
</dbReference>
<dbReference type="Pfam" id="PF05593">
    <property type="entry name" value="RHS_repeat"/>
    <property type="match status" value="4"/>
</dbReference>
<dbReference type="Proteomes" id="UP000311713">
    <property type="component" value="Unassembled WGS sequence"/>
</dbReference>
<feature type="domain" description="Teneurin-like YD-shell" evidence="8">
    <location>
        <begin position="849"/>
        <end position="1021"/>
    </location>
</feature>
<gene>
    <name evidence="9" type="ORF">FH715_06740</name>
</gene>
<dbReference type="Pfam" id="PF03527">
    <property type="entry name" value="RHS"/>
    <property type="match status" value="1"/>
</dbReference>
<evidence type="ECO:0000256" key="3">
    <source>
        <dbReference type="SAM" id="MobiDB-lite"/>
    </source>
</evidence>
<dbReference type="Gene3D" id="2.180.10.10">
    <property type="entry name" value="RHS repeat-associated core"/>
    <property type="match status" value="3"/>
</dbReference>
<evidence type="ECO:0000259" key="7">
    <source>
        <dbReference type="Pfam" id="PF24691"/>
    </source>
</evidence>
<keyword evidence="2" id="KW-0175">Coiled coil</keyword>
<feature type="compositionally biased region" description="Basic and acidic residues" evidence="3">
    <location>
        <begin position="11"/>
        <end position="25"/>
    </location>
</feature>
<keyword evidence="4" id="KW-1133">Transmembrane helix</keyword>
<dbReference type="PANTHER" id="PTHR32305">
    <property type="match status" value="1"/>
</dbReference>
<feature type="domain" description="TreTu toxin C-terminal" evidence="7">
    <location>
        <begin position="1380"/>
        <end position="1481"/>
    </location>
</feature>
<evidence type="ECO:0000256" key="2">
    <source>
        <dbReference type="SAM" id="Coils"/>
    </source>
</evidence>
<feature type="domain" description="DUF6531" evidence="6">
    <location>
        <begin position="352"/>
        <end position="423"/>
    </location>
</feature>
<dbReference type="Pfam" id="PF20148">
    <property type="entry name" value="DUF6531"/>
    <property type="match status" value="1"/>
</dbReference>
<evidence type="ECO:0008006" key="11">
    <source>
        <dbReference type="Google" id="ProtNLM"/>
    </source>
</evidence>
<feature type="region of interest" description="Disordered" evidence="3">
    <location>
        <begin position="137"/>
        <end position="160"/>
    </location>
</feature>
<dbReference type="EMBL" id="VDGT01000004">
    <property type="protein sequence ID" value="TNM32099.1"/>
    <property type="molecule type" value="Genomic_DNA"/>
</dbReference>
<feature type="coiled-coil region" evidence="2">
    <location>
        <begin position="166"/>
        <end position="207"/>
    </location>
</feature>
<evidence type="ECO:0000259" key="5">
    <source>
        <dbReference type="Pfam" id="PF03527"/>
    </source>
</evidence>
<reference evidence="9 10" key="1">
    <citation type="submission" date="2019-06" db="EMBL/GenBank/DDBJ databases">
        <title>Draft genome of Streptomyces sedi sp. JCM16909.</title>
        <authorList>
            <person name="Klykleung N."/>
            <person name="Tanasupawat S."/>
            <person name="Kudo T."/>
            <person name="Yuki M."/>
            <person name="Ohkuma M."/>
        </authorList>
    </citation>
    <scope>NUCLEOTIDE SEQUENCE [LARGE SCALE GENOMIC DNA]</scope>
    <source>
        <strain evidence="9 10">JCM 16909</strain>
    </source>
</reference>
<feature type="region of interest" description="Disordered" evidence="3">
    <location>
        <begin position="1"/>
        <end position="25"/>
    </location>
</feature>
<evidence type="ECO:0000256" key="1">
    <source>
        <dbReference type="ARBA" id="ARBA00022737"/>
    </source>
</evidence>
<dbReference type="InterPro" id="IPR001826">
    <property type="entry name" value="RHS"/>
</dbReference>
<dbReference type="InterPro" id="IPR022385">
    <property type="entry name" value="Rhs_assc_core"/>
</dbReference>
<name>A0A5C4VAW4_9ACTN</name>
<dbReference type="Pfam" id="PF24691">
    <property type="entry name" value="TreTu_C"/>
    <property type="match status" value="1"/>
</dbReference>
<dbReference type="InterPro" id="IPR045351">
    <property type="entry name" value="DUF6531"/>
</dbReference>
<dbReference type="SUPFAM" id="SSF69322">
    <property type="entry name" value="Tricorn protease domain 2"/>
    <property type="match status" value="1"/>
</dbReference>
<dbReference type="InterPro" id="IPR050708">
    <property type="entry name" value="T6SS_VgrG/RHS"/>
</dbReference>
<dbReference type="OrthoDB" id="4981820at2"/>
<dbReference type="InterPro" id="IPR056823">
    <property type="entry name" value="TEN-like_YD-shell"/>
</dbReference>
<organism evidence="9 10">
    <name type="scientific">Streptomyces sedi</name>
    <dbReference type="NCBI Taxonomy" id="555059"/>
    <lineage>
        <taxon>Bacteria</taxon>
        <taxon>Bacillati</taxon>
        <taxon>Actinomycetota</taxon>
        <taxon>Actinomycetes</taxon>
        <taxon>Kitasatosporales</taxon>
        <taxon>Streptomycetaceae</taxon>
        <taxon>Streptomyces</taxon>
    </lineage>
</organism>
<dbReference type="InterPro" id="IPR031325">
    <property type="entry name" value="RHS_repeat"/>
</dbReference>
<keyword evidence="10" id="KW-1185">Reference proteome</keyword>